<dbReference type="GO" id="GO:0045547">
    <property type="term" value="F:ditrans,polycis-polyprenyl diphosphate synthase [(2E,6E)-farnesyl diphosphate specific] activity"/>
    <property type="evidence" value="ECO:0007669"/>
    <property type="project" value="EnsemblFungi"/>
</dbReference>
<dbReference type="FunCoup" id="A3GHZ7">
    <property type="interactions" value="33"/>
</dbReference>
<accession>A3GHZ7</accession>
<dbReference type="PROSITE" id="PS01066">
    <property type="entry name" value="UPP_SYNTHASE"/>
    <property type="match status" value="1"/>
</dbReference>
<dbReference type="EMBL" id="AAVQ01000002">
    <property type="protein sequence ID" value="EAZ63141.1"/>
    <property type="molecule type" value="Genomic_DNA"/>
</dbReference>
<keyword evidence="3" id="KW-0472">Membrane</keyword>
<dbReference type="GO" id="GO:0016094">
    <property type="term" value="P:polyprenol biosynthetic process"/>
    <property type="evidence" value="ECO:0007669"/>
    <property type="project" value="TreeGrafter"/>
</dbReference>
<dbReference type="InterPro" id="IPR036424">
    <property type="entry name" value="UPP_synth-like_sf"/>
</dbReference>
<sequence length="318" mass="36784">MVETTSTPFSSFSFKAIVDLVLYFPLFSYLFGFFQDFCIEVMKTGPIPNHVALIMDGNRRYSKAKNLPLKEGHISGAETLLTVLDVCYRLGIDHVTIYAFSIENFNRSQEEVDTLFGLLRDKITQISEHEDSYARFNNVRIRIIGNRTYIPPDILADLERAELVTKDSKHNRTLNVCFPYTSRDDIAISMKNIAEKVQVQEIPSKDEITLQTLKENNYFGADVPELDILIRTSGHTRLSDFMLWQANFNCMIEFVDTLWPDFKFFSITSVILKWSYYKTLQIQQFEAQGIKDDEDRSRKMKKLMELPPPPPIASVSQR</sequence>
<dbReference type="eggNOG" id="KOG1602">
    <property type="taxonomic scope" value="Eukaryota"/>
</dbReference>
<keyword evidence="1 3" id="KW-0808">Transferase</keyword>
<dbReference type="GO" id="GO:1904423">
    <property type="term" value="C:dehydrodolichyl diphosphate synthase complex"/>
    <property type="evidence" value="ECO:0007669"/>
    <property type="project" value="EnsemblFungi"/>
</dbReference>
<evidence type="ECO:0000256" key="2">
    <source>
        <dbReference type="ARBA" id="ARBA00022842"/>
    </source>
</evidence>
<keyword evidence="2" id="KW-0460">Magnesium</keyword>
<dbReference type="GO" id="GO:0005811">
    <property type="term" value="C:lipid droplet"/>
    <property type="evidence" value="ECO:0007669"/>
    <property type="project" value="EnsemblFungi"/>
</dbReference>
<evidence type="ECO:0000256" key="1">
    <source>
        <dbReference type="ARBA" id="ARBA00022679"/>
    </source>
</evidence>
<gene>
    <name evidence="5" type="primary">SRT1</name>
    <name evidence="5" type="ORF">PICST_29164</name>
</gene>
<dbReference type="CDD" id="cd00475">
    <property type="entry name" value="Cis_IPPS"/>
    <property type="match status" value="1"/>
</dbReference>
<dbReference type="NCBIfam" id="TIGR00055">
    <property type="entry name" value="uppS"/>
    <property type="match status" value="1"/>
</dbReference>
<dbReference type="GO" id="GO:0016020">
    <property type="term" value="C:membrane"/>
    <property type="evidence" value="ECO:0007669"/>
    <property type="project" value="TreeGrafter"/>
</dbReference>
<dbReference type="Proteomes" id="UP000002258">
    <property type="component" value="Chromosome 1"/>
</dbReference>
<dbReference type="STRING" id="322104.A3GHZ7"/>
<dbReference type="InParanoid" id="A3GHZ7"/>
<comment type="caution">
    <text evidence="5">The sequence shown here is derived from an EMBL/GenBank/DDBJ whole genome shotgun (WGS) entry which is preliminary data.</text>
</comment>
<evidence type="ECO:0000313" key="6">
    <source>
        <dbReference type="Proteomes" id="UP000002258"/>
    </source>
</evidence>
<dbReference type="PANTHER" id="PTHR10291:SF2">
    <property type="entry name" value="DEHYDRODOLICHYL DIPHOSPHATE SYNTHASE COMPLEX SUBUNIT SRT1"/>
    <property type="match status" value="1"/>
</dbReference>
<dbReference type="HOGENOM" id="CLU_038505_0_0_1"/>
<dbReference type="GO" id="GO:0043048">
    <property type="term" value="P:dolichyl monophosphate biosynthetic process"/>
    <property type="evidence" value="ECO:0007669"/>
    <property type="project" value="EnsemblFungi"/>
</dbReference>
<dbReference type="FunFam" id="3.40.1180.10:FF:000005">
    <property type="entry name" value="Alkyl transferase"/>
    <property type="match status" value="1"/>
</dbReference>
<evidence type="ECO:0000256" key="4">
    <source>
        <dbReference type="SAM" id="MobiDB-lite"/>
    </source>
</evidence>
<dbReference type="PANTHER" id="PTHR10291">
    <property type="entry name" value="DEHYDRODOLICHYL DIPHOSPHATE SYNTHASE FAMILY MEMBER"/>
    <property type="match status" value="1"/>
</dbReference>
<protein>
    <recommendedName>
        <fullName evidence="3">Alkyl transferase</fullName>
        <ecNumber evidence="3">2.5.1.-</ecNumber>
    </recommendedName>
</protein>
<dbReference type="SUPFAM" id="SSF64005">
    <property type="entry name" value="Undecaprenyl diphosphate synthase"/>
    <property type="match status" value="1"/>
</dbReference>
<dbReference type="RefSeq" id="XP_001387164.1">
    <property type="nucleotide sequence ID" value="XM_001387127.1"/>
</dbReference>
<reference evidence="5 6" key="1">
    <citation type="journal article" date="2007" name="Nat. Biotechnol.">
        <title>Genome sequence of the lignocellulose-bioconverting and xylose-fermenting yeast Pichia stipitis.</title>
        <authorList>
            <person name="Jeffries T.W."/>
            <person name="Grigoriev I.V."/>
            <person name="Grimwood J."/>
            <person name="Laplaza J.M."/>
            <person name="Aerts A."/>
            <person name="Salamov A."/>
            <person name="Schmutz J."/>
            <person name="Lindquist E."/>
            <person name="Dehal P."/>
            <person name="Shapiro H."/>
            <person name="Jin Y.S."/>
            <person name="Passoth V."/>
            <person name="Richardson P.M."/>
        </authorList>
    </citation>
    <scope>NUCLEOTIDE SEQUENCE [LARGE SCALE GENOMIC DNA]</scope>
    <source>
        <strain evidence="6">ATCC 58785 / CBS 6054 / NBRC 10063 / NRRL Y-11545</strain>
    </source>
</reference>
<dbReference type="Gene3D" id="3.40.1180.10">
    <property type="entry name" value="Decaprenyl diphosphate synthase-like"/>
    <property type="match status" value="1"/>
</dbReference>
<dbReference type="Pfam" id="PF01255">
    <property type="entry name" value="Prenyltransf"/>
    <property type="match status" value="1"/>
</dbReference>
<keyword evidence="6" id="KW-1185">Reference proteome</keyword>
<dbReference type="OrthoDB" id="4173905at2759"/>
<dbReference type="GeneID" id="4851896"/>
<proteinExistence type="inferred from homology"/>
<dbReference type="HAMAP" id="MF_01139">
    <property type="entry name" value="ISPT"/>
    <property type="match status" value="1"/>
</dbReference>
<name>A3GHZ7_PICST</name>
<dbReference type="KEGG" id="pic:PICST_29164"/>
<organism evidence="5 6">
    <name type="scientific">Scheffersomyces stipitis (strain ATCC 58785 / CBS 6054 / NBRC 10063 / NRRL Y-11545)</name>
    <name type="common">Yeast</name>
    <name type="synonym">Pichia stipitis</name>
    <dbReference type="NCBI Taxonomy" id="322104"/>
    <lineage>
        <taxon>Eukaryota</taxon>
        <taxon>Fungi</taxon>
        <taxon>Dikarya</taxon>
        <taxon>Ascomycota</taxon>
        <taxon>Saccharomycotina</taxon>
        <taxon>Pichiomycetes</taxon>
        <taxon>Debaryomycetaceae</taxon>
        <taxon>Scheffersomyces</taxon>
    </lineage>
</organism>
<comment type="similarity">
    <text evidence="3">Belongs to the UPP synthase family.</text>
</comment>
<feature type="region of interest" description="Disordered" evidence="4">
    <location>
        <begin position="291"/>
        <end position="318"/>
    </location>
</feature>
<feature type="transmembrane region" description="Helical" evidence="3">
    <location>
        <begin position="12"/>
        <end position="34"/>
    </location>
</feature>
<dbReference type="AlphaFoldDB" id="A3GHZ7"/>
<keyword evidence="3" id="KW-1133">Transmembrane helix</keyword>
<dbReference type="GO" id="GO:0005783">
    <property type="term" value="C:endoplasmic reticulum"/>
    <property type="evidence" value="ECO:0007669"/>
    <property type="project" value="TreeGrafter"/>
</dbReference>
<dbReference type="InterPro" id="IPR018520">
    <property type="entry name" value="UPP_synth-like_CS"/>
</dbReference>
<keyword evidence="3" id="KW-0812">Transmembrane</keyword>
<dbReference type="EC" id="2.5.1.-" evidence="3"/>
<evidence type="ECO:0000256" key="3">
    <source>
        <dbReference type="RuleBase" id="RU363018"/>
    </source>
</evidence>
<evidence type="ECO:0000313" key="5">
    <source>
        <dbReference type="EMBL" id="EAZ63141.1"/>
    </source>
</evidence>
<dbReference type="InterPro" id="IPR001441">
    <property type="entry name" value="UPP_synth-like"/>
</dbReference>
<dbReference type="OMA" id="STAWGIR"/>